<accession>A0A914S5G5</accession>
<evidence type="ECO:0000313" key="1">
    <source>
        <dbReference type="Proteomes" id="UP000887564"/>
    </source>
</evidence>
<protein>
    <submittedName>
        <fullName evidence="2">Uncharacterized protein</fullName>
    </submittedName>
</protein>
<organism evidence="1 2">
    <name type="scientific">Parascaris equorum</name>
    <name type="common">Equine roundworm</name>
    <dbReference type="NCBI Taxonomy" id="6256"/>
    <lineage>
        <taxon>Eukaryota</taxon>
        <taxon>Metazoa</taxon>
        <taxon>Ecdysozoa</taxon>
        <taxon>Nematoda</taxon>
        <taxon>Chromadorea</taxon>
        <taxon>Rhabditida</taxon>
        <taxon>Spirurina</taxon>
        <taxon>Ascaridomorpha</taxon>
        <taxon>Ascaridoidea</taxon>
        <taxon>Ascarididae</taxon>
        <taxon>Parascaris</taxon>
    </lineage>
</organism>
<proteinExistence type="predicted"/>
<dbReference type="AlphaFoldDB" id="A0A914S5G5"/>
<dbReference type="WBParaSite" id="PEQ_0001386301-mRNA-1">
    <property type="protein sequence ID" value="PEQ_0001386301-mRNA-1"/>
    <property type="gene ID" value="PEQ_0001386301"/>
</dbReference>
<keyword evidence="1" id="KW-1185">Reference proteome</keyword>
<reference evidence="2" key="1">
    <citation type="submission" date="2022-11" db="UniProtKB">
        <authorList>
            <consortium name="WormBaseParasite"/>
        </authorList>
    </citation>
    <scope>IDENTIFICATION</scope>
</reference>
<dbReference type="Proteomes" id="UP000887564">
    <property type="component" value="Unplaced"/>
</dbReference>
<sequence>MDAVVSVEEACNAKQENLCEGEWPLFIRLNNGQIIGTDVLINATGVEPNSLLWKEQCDEVGFFCSIYILKYEFS</sequence>
<name>A0A914S5G5_PAREQ</name>
<evidence type="ECO:0000313" key="2">
    <source>
        <dbReference type="WBParaSite" id="PEQ_0001386301-mRNA-1"/>
    </source>
</evidence>